<dbReference type="EMBL" id="VNJK01000001">
    <property type="protein sequence ID" value="TVX92797.1"/>
    <property type="molecule type" value="Genomic_DNA"/>
</dbReference>
<accession>A0A559IYX1</accession>
<evidence type="ECO:0000259" key="7">
    <source>
        <dbReference type="Pfam" id="PF01029"/>
    </source>
</evidence>
<comment type="function">
    <text evidence="6">Involved in transcription antitermination. Required for transcription of ribosomal RNA (rRNA) genes. Binds specifically to the boxA antiterminator sequence of the ribosomal RNA (rrn) operons.</text>
</comment>
<feature type="domain" description="NusB/RsmB/TIM44" evidence="7">
    <location>
        <begin position="5"/>
        <end position="141"/>
    </location>
</feature>
<evidence type="ECO:0000256" key="6">
    <source>
        <dbReference type="HAMAP-Rule" id="MF_00073"/>
    </source>
</evidence>
<keyword evidence="2 6" id="KW-0889">Transcription antitermination</keyword>
<dbReference type="GO" id="GO:0006353">
    <property type="term" value="P:DNA-templated transcription termination"/>
    <property type="evidence" value="ECO:0007669"/>
    <property type="project" value="UniProtKB-UniRule"/>
</dbReference>
<dbReference type="SUPFAM" id="SSF48013">
    <property type="entry name" value="NusB-like"/>
    <property type="match status" value="1"/>
</dbReference>
<dbReference type="RefSeq" id="WP_144988607.1">
    <property type="nucleotide sequence ID" value="NZ_VNJK01000001.1"/>
</dbReference>
<dbReference type="PANTHER" id="PTHR11078:SF3">
    <property type="entry name" value="ANTITERMINATION NUSB DOMAIN-CONTAINING PROTEIN"/>
    <property type="match status" value="1"/>
</dbReference>
<reference evidence="8 9" key="1">
    <citation type="submission" date="2019-07" db="EMBL/GenBank/DDBJ databases">
        <authorList>
            <person name="Kim J."/>
        </authorList>
    </citation>
    <scope>NUCLEOTIDE SEQUENCE [LARGE SCALE GENOMIC DNA]</scope>
    <source>
        <strain evidence="8 9">N4</strain>
    </source>
</reference>
<sequence length="154" mass="17751">MKRRIARELAIQSLYQLEMTGVTAMQAVEMVIDEAQTEDNEMGIETKHVGKLKNEVLGWVTSTWEHREELDKELARYLKGWQVDRLSRVDRQVLRFACYELLHKEDVPPKVAVNEAVLLAKYFGTDESGKFVNGVLGQMLRQREGVEAQDSEQK</sequence>
<organism evidence="8 9">
    <name type="scientific">Paenibacillus agilis</name>
    <dbReference type="NCBI Taxonomy" id="3020863"/>
    <lineage>
        <taxon>Bacteria</taxon>
        <taxon>Bacillati</taxon>
        <taxon>Bacillota</taxon>
        <taxon>Bacilli</taxon>
        <taxon>Bacillales</taxon>
        <taxon>Paenibacillaceae</taxon>
        <taxon>Paenibacillus</taxon>
    </lineage>
</organism>
<evidence type="ECO:0000256" key="3">
    <source>
        <dbReference type="ARBA" id="ARBA00022884"/>
    </source>
</evidence>
<dbReference type="GO" id="GO:0031564">
    <property type="term" value="P:transcription antitermination"/>
    <property type="evidence" value="ECO:0007669"/>
    <property type="project" value="UniProtKB-KW"/>
</dbReference>
<dbReference type="HAMAP" id="MF_00073">
    <property type="entry name" value="NusB"/>
    <property type="match status" value="1"/>
</dbReference>
<dbReference type="Gene3D" id="1.10.940.10">
    <property type="entry name" value="NusB-like"/>
    <property type="match status" value="1"/>
</dbReference>
<dbReference type="Proteomes" id="UP000318102">
    <property type="component" value="Unassembled WGS sequence"/>
</dbReference>
<keyword evidence="3 6" id="KW-0694">RNA-binding</keyword>
<dbReference type="NCBIfam" id="TIGR01951">
    <property type="entry name" value="nusB"/>
    <property type="match status" value="1"/>
</dbReference>
<keyword evidence="4 6" id="KW-0805">Transcription regulation</keyword>
<name>A0A559IYX1_9BACL</name>
<dbReference type="GO" id="GO:0003723">
    <property type="term" value="F:RNA binding"/>
    <property type="evidence" value="ECO:0007669"/>
    <property type="project" value="UniProtKB-UniRule"/>
</dbReference>
<dbReference type="OrthoDB" id="9811381at2"/>
<comment type="similarity">
    <text evidence="1 6">Belongs to the NusB family.</text>
</comment>
<protein>
    <recommendedName>
        <fullName evidence="6">Transcription antitermination protein NusB</fullName>
    </recommendedName>
    <alternativeName>
        <fullName evidence="6">Antitermination factor NusB</fullName>
    </alternativeName>
</protein>
<dbReference type="InterPro" id="IPR035926">
    <property type="entry name" value="NusB-like_sf"/>
</dbReference>
<dbReference type="InterPro" id="IPR006027">
    <property type="entry name" value="NusB_RsmB_TIM44"/>
</dbReference>
<dbReference type="Pfam" id="PF01029">
    <property type="entry name" value="NusB"/>
    <property type="match status" value="1"/>
</dbReference>
<gene>
    <name evidence="6 8" type="primary">nusB</name>
    <name evidence="8" type="ORF">FPZ44_06855</name>
</gene>
<dbReference type="GO" id="GO:0005829">
    <property type="term" value="C:cytosol"/>
    <property type="evidence" value="ECO:0007669"/>
    <property type="project" value="TreeGrafter"/>
</dbReference>
<comment type="caution">
    <text evidence="8">The sequence shown here is derived from an EMBL/GenBank/DDBJ whole genome shotgun (WGS) entry which is preliminary data.</text>
</comment>
<dbReference type="PANTHER" id="PTHR11078">
    <property type="entry name" value="N UTILIZATION SUBSTANCE PROTEIN B-RELATED"/>
    <property type="match status" value="1"/>
</dbReference>
<evidence type="ECO:0000256" key="5">
    <source>
        <dbReference type="ARBA" id="ARBA00023163"/>
    </source>
</evidence>
<dbReference type="AlphaFoldDB" id="A0A559IYX1"/>
<keyword evidence="5 6" id="KW-0804">Transcription</keyword>
<evidence type="ECO:0000256" key="2">
    <source>
        <dbReference type="ARBA" id="ARBA00022814"/>
    </source>
</evidence>
<keyword evidence="9" id="KW-1185">Reference proteome</keyword>
<dbReference type="InterPro" id="IPR011605">
    <property type="entry name" value="NusB_fam"/>
</dbReference>
<evidence type="ECO:0000313" key="9">
    <source>
        <dbReference type="Proteomes" id="UP000318102"/>
    </source>
</evidence>
<proteinExistence type="inferred from homology"/>
<evidence type="ECO:0000256" key="1">
    <source>
        <dbReference type="ARBA" id="ARBA00005952"/>
    </source>
</evidence>
<evidence type="ECO:0000256" key="4">
    <source>
        <dbReference type="ARBA" id="ARBA00023015"/>
    </source>
</evidence>
<evidence type="ECO:0000313" key="8">
    <source>
        <dbReference type="EMBL" id="TVX92797.1"/>
    </source>
</evidence>